<dbReference type="GeneID" id="77803832"/>
<evidence type="ECO:0000313" key="2">
    <source>
        <dbReference type="Proteomes" id="UP001164743"/>
    </source>
</evidence>
<reference evidence="1" key="1">
    <citation type="submission" date="2022-10" db="EMBL/GenBank/DDBJ databases">
        <title>Puccinia triticina Genome sequencing and assembly.</title>
        <authorList>
            <person name="Li C."/>
        </authorList>
    </citation>
    <scope>NUCLEOTIDE SEQUENCE</scope>
    <source>
        <strain evidence="1">Pt15</strain>
    </source>
</reference>
<dbReference type="Proteomes" id="UP001164743">
    <property type="component" value="Chromosome 14A"/>
</dbReference>
<organism evidence="1 2">
    <name type="scientific">Puccinia triticina</name>
    <dbReference type="NCBI Taxonomy" id="208348"/>
    <lineage>
        <taxon>Eukaryota</taxon>
        <taxon>Fungi</taxon>
        <taxon>Dikarya</taxon>
        <taxon>Basidiomycota</taxon>
        <taxon>Pucciniomycotina</taxon>
        <taxon>Pucciniomycetes</taxon>
        <taxon>Pucciniales</taxon>
        <taxon>Pucciniaceae</taxon>
        <taxon>Puccinia</taxon>
    </lineage>
</organism>
<gene>
    <name evidence="1" type="ORF">PtA15_14A241</name>
</gene>
<keyword evidence="2" id="KW-1185">Reference proteome</keyword>
<name>A0ABY7D1A7_9BASI</name>
<proteinExistence type="predicted"/>
<accession>A0ABY7D1A7</accession>
<dbReference type="EMBL" id="CP110434">
    <property type="protein sequence ID" value="WAQ91358.1"/>
    <property type="molecule type" value="Genomic_DNA"/>
</dbReference>
<protein>
    <submittedName>
        <fullName evidence="1">Uncharacterized protein</fullName>
    </submittedName>
</protein>
<evidence type="ECO:0000313" key="1">
    <source>
        <dbReference type="EMBL" id="WAQ91358.1"/>
    </source>
</evidence>
<dbReference type="RefSeq" id="XP_053026913.1">
    <property type="nucleotide sequence ID" value="XM_053162937.1"/>
</dbReference>
<sequence length="70" mass="8039">MFSMKGNNSFKTSAPNLAAPVRFCIMRSKEMWETLVSGNSVMMEFESGEDRLEEEMLAQEQNDFELVIII</sequence>